<gene>
    <name evidence="1" type="ORF">C2L71_10905</name>
</gene>
<evidence type="ECO:0000313" key="2">
    <source>
        <dbReference type="Proteomes" id="UP000236197"/>
    </source>
</evidence>
<dbReference type="Proteomes" id="UP000236197">
    <property type="component" value="Unassembled WGS sequence"/>
</dbReference>
<protein>
    <submittedName>
        <fullName evidence="1">Uncharacterized protein</fullName>
    </submittedName>
</protein>
<dbReference type="EMBL" id="PPEK01000018">
    <property type="protein sequence ID" value="PNV66891.1"/>
    <property type="molecule type" value="Genomic_DNA"/>
</dbReference>
<proteinExistence type="predicted"/>
<comment type="caution">
    <text evidence="1">The sequence shown here is derived from an EMBL/GenBank/DDBJ whole genome shotgun (WGS) entry which is preliminary data.</text>
</comment>
<organism evidence="1 2">
    <name type="scientific">Enteroscipio rubneri</name>
    <dbReference type="NCBI Taxonomy" id="2070686"/>
    <lineage>
        <taxon>Bacteria</taxon>
        <taxon>Bacillati</taxon>
        <taxon>Actinomycetota</taxon>
        <taxon>Coriobacteriia</taxon>
        <taxon>Eggerthellales</taxon>
        <taxon>Eggerthellaceae</taxon>
        <taxon>Enteroscipio</taxon>
    </lineage>
</organism>
<evidence type="ECO:0000313" key="1">
    <source>
        <dbReference type="EMBL" id="PNV66891.1"/>
    </source>
</evidence>
<reference evidence="2" key="1">
    <citation type="submission" date="2018-01" db="EMBL/GenBank/DDBJ databases">
        <title>Rubneribacter badeniensis gen. nov., sp. nov., and Colonibacter rubneri, gen. nov., sp. nov., WGS of new members of the Eggerthellaceae.</title>
        <authorList>
            <person name="Danylec N."/>
            <person name="Stoll D.A."/>
            <person name="Doetsch A."/>
            <person name="Kulling S.E."/>
            <person name="Huch M."/>
        </authorList>
    </citation>
    <scope>NUCLEOTIDE SEQUENCE [LARGE SCALE GENOMIC DNA]</scope>
    <source>
        <strain evidence="2">ResAG-96</strain>
    </source>
</reference>
<accession>A0A2K2U982</accession>
<sequence length="156" mass="16779">MKMSVNGNMYEVTLNETWDLFGAHLDGAHAALVCVLSAKPLEERGCTALRSSADALGYGRDACTFIALDAGDGSLLDEQALFLLMEGLDPVCLVAADNDAAEALGRAYRCSVETGKANHVFGRTCIAFRDFDAMLDDGQDKQIAWALLKKLPKFGD</sequence>
<dbReference type="AlphaFoldDB" id="A0A2K2U982"/>
<name>A0A2K2U982_9ACTN</name>
<dbReference type="OrthoDB" id="3177283at2"/>
<keyword evidence="2" id="KW-1185">Reference proteome</keyword>